<accession>A0A1I3MI65</accession>
<dbReference type="EMBL" id="FORO01000010">
    <property type="protein sequence ID" value="SFI96415.1"/>
    <property type="molecule type" value="Genomic_DNA"/>
</dbReference>
<dbReference type="Proteomes" id="UP000182829">
    <property type="component" value="Unassembled WGS sequence"/>
</dbReference>
<evidence type="ECO:0000256" key="1">
    <source>
        <dbReference type="SAM" id="Phobius"/>
    </source>
</evidence>
<feature type="transmembrane region" description="Helical" evidence="1">
    <location>
        <begin position="41"/>
        <end position="70"/>
    </location>
</feature>
<keyword evidence="1" id="KW-1133">Transmembrane helix</keyword>
<evidence type="ECO:0000313" key="2">
    <source>
        <dbReference type="EMBL" id="SFI96415.1"/>
    </source>
</evidence>
<sequence>MALETLGALLLAHFVADYPLQTDWMAANKHSDRKALALHAYVHGFAVLLFLPLATSSGLVIAGASAYVVAVHGTIDAFDFHIRWDQTAHLLSIVAVAVLVALV</sequence>
<dbReference type="Pfam" id="PF11750">
    <property type="entry name" value="DUF3307"/>
    <property type="match status" value="1"/>
</dbReference>
<evidence type="ECO:0000313" key="3">
    <source>
        <dbReference type="Proteomes" id="UP000182829"/>
    </source>
</evidence>
<proteinExistence type="predicted"/>
<evidence type="ECO:0008006" key="4">
    <source>
        <dbReference type="Google" id="ProtNLM"/>
    </source>
</evidence>
<reference evidence="2 3" key="1">
    <citation type="submission" date="2016-10" db="EMBL/GenBank/DDBJ databases">
        <authorList>
            <person name="de Groot N.N."/>
        </authorList>
    </citation>
    <scope>NUCLEOTIDE SEQUENCE [LARGE SCALE GENOMIC DNA]</scope>
    <source>
        <strain evidence="2 3">SP2</strain>
    </source>
</reference>
<keyword evidence="1" id="KW-0812">Transmembrane</keyword>
<gene>
    <name evidence="2" type="ORF">SAMN05443661_110154</name>
</gene>
<organism evidence="2 3">
    <name type="scientific">Natronobacterium gregoryi</name>
    <dbReference type="NCBI Taxonomy" id="44930"/>
    <lineage>
        <taxon>Archaea</taxon>
        <taxon>Methanobacteriati</taxon>
        <taxon>Methanobacteriota</taxon>
        <taxon>Stenosarchaea group</taxon>
        <taxon>Halobacteria</taxon>
        <taxon>Halobacteriales</taxon>
        <taxon>Natrialbaceae</taxon>
        <taxon>Natronobacterium</taxon>
    </lineage>
</organism>
<name>A0A1I3MI65_9EURY</name>
<keyword evidence="1" id="KW-0472">Membrane</keyword>
<dbReference type="RefSeq" id="WP_005576734.1">
    <property type="nucleotide sequence ID" value="NZ_FORO01000010.1"/>
</dbReference>
<dbReference type="AlphaFoldDB" id="A0A1I3MI65"/>
<dbReference type="GeneID" id="14209460"/>
<dbReference type="InterPro" id="IPR021737">
    <property type="entry name" value="Phage_phiKZ_Orf197"/>
</dbReference>
<protein>
    <recommendedName>
        <fullName evidence="4">DUF3307 domain-containing protein</fullName>
    </recommendedName>
</protein>